<name>A0ABU3V8F1_9RHOB</name>
<dbReference type="RefSeq" id="WP_316772229.1">
    <property type="nucleotide sequence ID" value="NZ_JASMWN010000001.1"/>
</dbReference>
<reference evidence="3" key="1">
    <citation type="submission" date="2023-05" db="EMBL/GenBank/DDBJ databases">
        <title>Sedimentitalea sp. nov. JM2-8.</title>
        <authorList>
            <person name="Huang J."/>
        </authorList>
    </citation>
    <scope>NUCLEOTIDE SEQUENCE [LARGE SCALE GENOMIC DNA]</scope>
    <source>
        <strain evidence="3">KHS03</strain>
    </source>
</reference>
<sequence length="470" mass="52464">MTRNQHSDPERRLAAILAADMVGFARLMELEESALLARQKRHRAELINPQIAARRGRMVKTSGDGMLVEFASASDAVRCAIDIQSGMIRREVNCKPDRRIQYRIGINIGDVIPDDGDIFGDGVNVAARLEQLAEPGGVCISDIVHQTVTDGIGEPFRNLGRQRVKNITRPIRVWQWTADPPDLPEAPALSHQQHVRFCTSADGTQIAWASVGNGPTVLRAPHWINHIEYEWQNPLYGPFIDRFAQATTFVRFDQRGNGLSDRKVSEVSCDAIRQDMEAVVDASGLHKFVLVAKSQGAGFAVDYAIAHPDKVSAIVFLGGYLRGALRRNSREQEVLSETGRRMIKDGWGSPNPTFRQFFTSGFVPDSGPDIQETFDEMHRLATDKEDVLRIYDLISQFDFVELARQLDLPVLVAHVRGDRRAPLDEGRLIARTIPGARFIELPGNNHVLTEGTPAFDLFFEHAIPFVHQHG</sequence>
<gene>
    <name evidence="2" type="ORF">QO231_01060</name>
</gene>
<dbReference type="InterPro" id="IPR029058">
    <property type="entry name" value="AB_hydrolase_fold"/>
</dbReference>
<dbReference type="SUPFAM" id="SSF55073">
    <property type="entry name" value="Nucleotide cyclase"/>
    <property type="match status" value="1"/>
</dbReference>
<dbReference type="CDD" id="cd07302">
    <property type="entry name" value="CHD"/>
    <property type="match status" value="1"/>
</dbReference>
<dbReference type="InterPro" id="IPR029787">
    <property type="entry name" value="Nucleotide_cyclase"/>
</dbReference>
<organism evidence="2 3">
    <name type="scientific">Sedimentitalea todarodis</name>
    <dbReference type="NCBI Taxonomy" id="1631240"/>
    <lineage>
        <taxon>Bacteria</taxon>
        <taxon>Pseudomonadati</taxon>
        <taxon>Pseudomonadota</taxon>
        <taxon>Alphaproteobacteria</taxon>
        <taxon>Rhodobacterales</taxon>
        <taxon>Paracoccaceae</taxon>
        <taxon>Sedimentitalea</taxon>
    </lineage>
</organism>
<evidence type="ECO:0000313" key="2">
    <source>
        <dbReference type="EMBL" id="MDU9002434.1"/>
    </source>
</evidence>
<keyword evidence="2" id="KW-0378">Hydrolase</keyword>
<dbReference type="PANTHER" id="PTHR43081">
    <property type="entry name" value="ADENYLATE CYCLASE, TERMINAL-DIFFERENTIATION SPECIFIC-RELATED"/>
    <property type="match status" value="1"/>
</dbReference>
<dbReference type="InterPro" id="IPR001054">
    <property type="entry name" value="A/G_cyclase"/>
</dbReference>
<protein>
    <submittedName>
        <fullName evidence="2">Alpha/beta fold hydrolase</fullName>
    </submittedName>
</protein>
<dbReference type="GO" id="GO:0016787">
    <property type="term" value="F:hydrolase activity"/>
    <property type="evidence" value="ECO:0007669"/>
    <property type="project" value="UniProtKB-KW"/>
</dbReference>
<comment type="caution">
    <text evidence="2">The sequence shown here is derived from an EMBL/GenBank/DDBJ whole genome shotgun (WGS) entry which is preliminary data.</text>
</comment>
<dbReference type="SUPFAM" id="SSF53474">
    <property type="entry name" value="alpha/beta-Hydrolases"/>
    <property type="match status" value="1"/>
</dbReference>
<dbReference type="InterPro" id="IPR050697">
    <property type="entry name" value="Adenylyl/Guanylyl_Cyclase_3/4"/>
</dbReference>
<dbReference type="PANTHER" id="PTHR43081:SF19">
    <property type="entry name" value="PH-SENSITIVE ADENYLATE CYCLASE RV1264"/>
    <property type="match status" value="1"/>
</dbReference>
<dbReference type="InterPro" id="IPR000073">
    <property type="entry name" value="AB_hydrolase_1"/>
</dbReference>
<dbReference type="Gene3D" id="3.30.70.1230">
    <property type="entry name" value="Nucleotide cyclase"/>
    <property type="match status" value="1"/>
</dbReference>
<dbReference type="EMBL" id="JASMWN010000001">
    <property type="protein sequence ID" value="MDU9002434.1"/>
    <property type="molecule type" value="Genomic_DNA"/>
</dbReference>
<accession>A0ABU3V8F1</accession>
<dbReference type="PROSITE" id="PS50125">
    <property type="entry name" value="GUANYLATE_CYCLASE_2"/>
    <property type="match status" value="1"/>
</dbReference>
<dbReference type="Pfam" id="PF00211">
    <property type="entry name" value="Guanylate_cyc"/>
    <property type="match status" value="1"/>
</dbReference>
<keyword evidence="3" id="KW-1185">Reference proteome</keyword>
<evidence type="ECO:0000313" key="3">
    <source>
        <dbReference type="Proteomes" id="UP001255416"/>
    </source>
</evidence>
<feature type="domain" description="Guanylate cyclase" evidence="1">
    <location>
        <begin position="15"/>
        <end position="130"/>
    </location>
</feature>
<proteinExistence type="predicted"/>
<evidence type="ECO:0000259" key="1">
    <source>
        <dbReference type="PROSITE" id="PS50125"/>
    </source>
</evidence>
<dbReference type="Pfam" id="PF00561">
    <property type="entry name" value="Abhydrolase_1"/>
    <property type="match status" value="1"/>
</dbReference>
<dbReference type="Gene3D" id="3.40.50.1820">
    <property type="entry name" value="alpha/beta hydrolase"/>
    <property type="match status" value="1"/>
</dbReference>
<dbReference type="Proteomes" id="UP001255416">
    <property type="component" value="Unassembled WGS sequence"/>
</dbReference>